<dbReference type="InterPro" id="IPR030972">
    <property type="entry name" value="UrcA_uranyl"/>
</dbReference>
<comment type="caution">
    <text evidence="1">The sequence shown here is derived from an EMBL/GenBank/DDBJ whole genome shotgun (WGS) entry which is preliminary data.</text>
</comment>
<dbReference type="RefSeq" id="WP_121099578.1">
    <property type="nucleotide sequence ID" value="NZ_RBII01000001.1"/>
</dbReference>
<proteinExistence type="predicted"/>
<dbReference type="InParanoid" id="A0A420WLP9"/>
<name>A0A420WLP9_9PROT</name>
<reference evidence="1 2" key="1">
    <citation type="submission" date="2018-10" db="EMBL/GenBank/DDBJ databases">
        <title>Genomic Encyclopedia of Type Strains, Phase IV (KMG-IV): sequencing the most valuable type-strain genomes for metagenomic binning, comparative biology and taxonomic classification.</title>
        <authorList>
            <person name="Goeker M."/>
        </authorList>
    </citation>
    <scope>NUCLEOTIDE SEQUENCE [LARGE SCALE GENOMIC DNA]</scope>
    <source>
        <strain evidence="1 2">DSM 22008</strain>
    </source>
</reference>
<protein>
    <submittedName>
        <fullName evidence="1">UrcA family protein</fullName>
    </submittedName>
</protein>
<organism evidence="1 2">
    <name type="scientific">Litorimonas taeanensis</name>
    <dbReference type="NCBI Taxonomy" id="568099"/>
    <lineage>
        <taxon>Bacteria</taxon>
        <taxon>Pseudomonadati</taxon>
        <taxon>Pseudomonadota</taxon>
        <taxon>Alphaproteobacteria</taxon>
        <taxon>Maricaulales</taxon>
        <taxon>Robiginitomaculaceae</taxon>
    </lineage>
</organism>
<evidence type="ECO:0000313" key="1">
    <source>
        <dbReference type="EMBL" id="RKQ71842.1"/>
    </source>
</evidence>
<dbReference type="AlphaFoldDB" id="A0A420WLP9"/>
<accession>A0A420WLP9</accession>
<keyword evidence="2" id="KW-1185">Reference proteome</keyword>
<sequence length="123" mass="13537">MLKKDTLEMAAKSNRVKKTVAMGLIAAMTTLAPATSHALEIVTSEYKLTFKRAELMAPEGVESVYSRMEKKAKMACGMGRSINDAGQEISREECIADILEQFVTTSEVEDLMTYHAEQTKKAG</sequence>
<dbReference type="NCBIfam" id="TIGR04433">
    <property type="entry name" value="UrcA_uranyl"/>
    <property type="match status" value="1"/>
</dbReference>
<dbReference type="Proteomes" id="UP000282211">
    <property type="component" value="Unassembled WGS sequence"/>
</dbReference>
<dbReference type="EMBL" id="RBII01000001">
    <property type="protein sequence ID" value="RKQ71842.1"/>
    <property type="molecule type" value="Genomic_DNA"/>
</dbReference>
<evidence type="ECO:0000313" key="2">
    <source>
        <dbReference type="Proteomes" id="UP000282211"/>
    </source>
</evidence>
<gene>
    <name evidence="1" type="ORF">DES40_1173</name>
</gene>